<organism evidence="2 3">
    <name type="scientific">Leeia aquatica</name>
    <dbReference type="NCBI Taxonomy" id="2725557"/>
    <lineage>
        <taxon>Bacteria</taxon>
        <taxon>Pseudomonadati</taxon>
        <taxon>Pseudomonadota</taxon>
        <taxon>Betaproteobacteria</taxon>
        <taxon>Neisseriales</taxon>
        <taxon>Leeiaceae</taxon>
        <taxon>Leeia</taxon>
    </lineage>
</organism>
<keyword evidence="1" id="KW-0812">Transmembrane</keyword>
<gene>
    <name evidence="2" type="ORF">HF682_07025</name>
</gene>
<evidence type="ECO:0000313" key="2">
    <source>
        <dbReference type="EMBL" id="NLR74906.1"/>
    </source>
</evidence>
<feature type="transmembrane region" description="Helical" evidence="1">
    <location>
        <begin position="95"/>
        <end position="117"/>
    </location>
</feature>
<dbReference type="AlphaFoldDB" id="A0A847SBK7"/>
<feature type="transmembrane region" description="Helical" evidence="1">
    <location>
        <begin position="123"/>
        <end position="142"/>
    </location>
</feature>
<protein>
    <submittedName>
        <fullName evidence="2">Uncharacterized protein</fullName>
    </submittedName>
</protein>
<feature type="transmembrane region" description="Helical" evidence="1">
    <location>
        <begin position="6"/>
        <end position="28"/>
    </location>
</feature>
<keyword evidence="3" id="KW-1185">Reference proteome</keyword>
<proteinExistence type="predicted"/>
<keyword evidence="1" id="KW-1133">Transmembrane helix</keyword>
<evidence type="ECO:0000256" key="1">
    <source>
        <dbReference type="SAM" id="Phobius"/>
    </source>
</evidence>
<evidence type="ECO:0000313" key="3">
    <source>
        <dbReference type="Proteomes" id="UP000587991"/>
    </source>
</evidence>
<feature type="transmembrane region" description="Helical" evidence="1">
    <location>
        <begin position="154"/>
        <end position="173"/>
    </location>
</feature>
<accession>A0A847SBK7</accession>
<keyword evidence="1" id="KW-0472">Membrane</keyword>
<dbReference type="EMBL" id="JABAIM010000001">
    <property type="protein sequence ID" value="NLR74906.1"/>
    <property type="molecule type" value="Genomic_DNA"/>
</dbReference>
<comment type="caution">
    <text evidence="2">The sequence shown here is derived from an EMBL/GenBank/DDBJ whole genome shotgun (WGS) entry which is preliminary data.</text>
</comment>
<reference evidence="2 3" key="1">
    <citation type="submission" date="2020-04" db="EMBL/GenBank/DDBJ databases">
        <title>Draft genome of Leeia sp. IMCC25680.</title>
        <authorList>
            <person name="Song J."/>
            <person name="Cho J.-C."/>
        </authorList>
    </citation>
    <scope>NUCLEOTIDE SEQUENCE [LARGE SCALE GENOMIC DNA]</scope>
    <source>
        <strain evidence="2 3">IMCC25680</strain>
    </source>
</reference>
<name>A0A847SBK7_9NEIS</name>
<sequence length="248" mass="27510">MLHLPPFEVLLVLGVVGFYLFDSAQLLYRNELLLHSTGSTWHVSAPSGLPLRGRYLHIPNPFAPGQLLLRLNWYTSAPALDRQALLELQRTLQPLRYLCGLLAIQLLLGLPLVLLLFRPGSVWLTQMAAIYLILLTQAVYLWQQRAALGLSRKAALMLAFEVITCPPFGLNLLRRLSLMHPLHGDSLQLLQQLLPAPAQTALFTTLQQQLAEDLQLEADDSPERTALLALQARLAQLNPAPAAADTPD</sequence>
<dbReference type="Proteomes" id="UP000587991">
    <property type="component" value="Unassembled WGS sequence"/>
</dbReference>